<protein>
    <submittedName>
        <fullName evidence="2">Predicted protein</fullName>
    </submittedName>
</protein>
<keyword evidence="3" id="KW-1185">Reference proteome</keyword>
<sequence length="439" mass="48204">MSSPPPRPRCDDLLPSPSNPRYRIAHIGFRPPGGRQHNADKDKRGRRYDAVGVCNGIVNAGAACDVIEYDPTRIDEMAGTLSAYDAFVVRINPGQLSCPGVRDGAQDDFDALMNRFIAEGKLVWNSPAVQKTMGAKNALVRIRDISCGLSDTFTYDNKEELCEGFLKTAAFRPRVLKQNRGSHGEGIWLCWLEGKEYCETFGEKTLELNDRLKLMEMNDNHVEHHTVGEFLEFCVNGPTPEAGTWRSDFPGRYLRGGDVGHIVDQRLLPRITEGEVRMLMVTDTLFQIIRKKPNGGGFSAVGGNNDPTFFPPDAPEFAELKRKFIERDVPELLEVMGIKDQPLPLIWTADFIPCDGDQEGTTKFVVGEFNCTCVGISNLFGACGAEKDMSDVSDEDYARAMELCDLIGRKAVETLDEAASARAAAAAAGKTEGRGGDGA</sequence>
<dbReference type="OMA" id="YVVHKKP"/>
<evidence type="ECO:0000313" key="2">
    <source>
        <dbReference type="EMBL" id="EEH57958.1"/>
    </source>
</evidence>
<dbReference type="OrthoDB" id="10256152at2759"/>
<dbReference type="eggNOG" id="ENOG502RYA0">
    <property type="taxonomic scope" value="Eukaryota"/>
</dbReference>
<dbReference type="NCBIfam" id="NF033816">
    <property type="entry name" value="Cj0069_fam"/>
    <property type="match status" value="1"/>
</dbReference>
<dbReference type="InterPro" id="IPR049212">
    <property type="entry name" value="DUF6815"/>
</dbReference>
<dbReference type="GeneID" id="9683045"/>
<dbReference type="RefSeq" id="XP_003058007.1">
    <property type="nucleotide sequence ID" value="XM_003057961.1"/>
</dbReference>
<name>C1MPT8_MICPC</name>
<feature type="domain" description="DUF6815" evidence="1">
    <location>
        <begin position="273"/>
        <end position="375"/>
    </location>
</feature>
<proteinExistence type="predicted"/>
<evidence type="ECO:0000259" key="1">
    <source>
        <dbReference type="Pfam" id="PF20668"/>
    </source>
</evidence>
<dbReference type="AlphaFoldDB" id="C1MPT8"/>
<dbReference type="KEGG" id="mpp:MICPUCDRAFT_46959"/>
<evidence type="ECO:0000313" key="3">
    <source>
        <dbReference type="Proteomes" id="UP000001876"/>
    </source>
</evidence>
<dbReference type="Proteomes" id="UP000001876">
    <property type="component" value="Unassembled WGS sequence"/>
</dbReference>
<dbReference type="EMBL" id="GG663738">
    <property type="protein sequence ID" value="EEH57958.1"/>
    <property type="molecule type" value="Genomic_DNA"/>
</dbReference>
<organism evidence="3">
    <name type="scientific">Micromonas pusilla (strain CCMP1545)</name>
    <name type="common">Picoplanktonic green alga</name>
    <dbReference type="NCBI Taxonomy" id="564608"/>
    <lineage>
        <taxon>Eukaryota</taxon>
        <taxon>Viridiplantae</taxon>
        <taxon>Chlorophyta</taxon>
        <taxon>Mamiellophyceae</taxon>
        <taxon>Mamiellales</taxon>
        <taxon>Mamiellaceae</taxon>
        <taxon>Micromonas</taxon>
    </lineage>
</organism>
<accession>C1MPT8</accession>
<gene>
    <name evidence="2" type="ORF">MICPUCDRAFT_46959</name>
</gene>
<reference evidence="2 3" key="1">
    <citation type="journal article" date="2009" name="Science">
        <title>Green evolution and dynamic adaptations revealed by genomes of the marine picoeukaryotes Micromonas.</title>
        <authorList>
            <person name="Worden A.Z."/>
            <person name="Lee J.H."/>
            <person name="Mock T."/>
            <person name="Rouze P."/>
            <person name="Simmons M.P."/>
            <person name="Aerts A.L."/>
            <person name="Allen A.E."/>
            <person name="Cuvelier M.L."/>
            <person name="Derelle E."/>
            <person name="Everett M.V."/>
            <person name="Foulon E."/>
            <person name="Grimwood J."/>
            <person name="Gundlach H."/>
            <person name="Henrissat B."/>
            <person name="Napoli C."/>
            <person name="McDonald S.M."/>
            <person name="Parker M.S."/>
            <person name="Rombauts S."/>
            <person name="Salamov A."/>
            <person name="Von Dassow P."/>
            <person name="Badger J.H."/>
            <person name="Coutinho P.M."/>
            <person name="Demir E."/>
            <person name="Dubchak I."/>
            <person name="Gentemann C."/>
            <person name="Eikrem W."/>
            <person name="Gready J.E."/>
            <person name="John U."/>
            <person name="Lanier W."/>
            <person name="Lindquist E.A."/>
            <person name="Lucas S."/>
            <person name="Mayer K.F."/>
            <person name="Moreau H."/>
            <person name="Not F."/>
            <person name="Otillar R."/>
            <person name="Panaud O."/>
            <person name="Pangilinan J."/>
            <person name="Paulsen I."/>
            <person name="Piegu B."/>
            <person name="Poliakov A."/>
            <person name="Robbens S."/>
            <person name="Schmutz J."/>
            <person name="Toulza E."/>
            <person name="Wyss T."/>
            <person name="Zelensky A."/>
            <person name="Zhou K."/>
            <person name="Armbrust E.V."/>
            <person name="Bhattacharya D."/>
            <person name="Goodenough U.W."/>
            <person name="Van de Peer Y."/>
            <person name="Grigoriev I.V."/>
        </authorList>
    </citation>
    <scope>NUCLEOTIDE SEQUENCE [LARGE SCALE GENOMIC DNA]</scope>
    <source>
        <strain evidence="2 3">CCMP1545</strain>
    </source>
</reference>
<dbReference type="Pfam" id="PF20668">
    <property type="entry name" value="DUF6815"/>
    <property type="match status" value="1"/>
</dbReference>